<dbReference type="GO" id="GO:0008270">
    <property type="term" value="F:zinc ion binding"/>
    <property type="evidence" value="ECO:0007669"/>
    <property type="project" value="UniProtKB-KW"/>
</dbReference>
<keyword evidence="3 6" id="KW-0863">Zinc-finger</keyword>
<dbReference type="EMBL" id="SDRB02011047">
    <property type="protein sequence ID" value="THG03099.1"/>
    <property type="molecule type" value="Genomic_DNA"/>
</dbReference>
<evidence type="ECO:0000313" key="9">
    <source>
        <dbReference type="EMBL" id="THG03099.1"/>
    </source>
</evidence>
<sequence>MYTFKVKPCSRAYSHDWTECPFVHPGENARRRDPRKYHYSCVPCPEFRKGTCRQGDACEYAHGIFECWLHPAQYRTRLCKDETGCSRRVCFFAHKPEELRPLYASTGSAVPSPRSFSNGAPSLDMTSMSMLGHGSPLLMPPTSTPPMTPSGASSPMGGSMSMWQNQHNIVPPTLQLPGSRLKSSWSARDMDLDAELLGLESHRRRQQQQLMDEMSSLSSPTSWNCNLATAAAFAASSFDRSGDFNRLGGVKPTNLDDVFGSIDPAILPQFQGLSLDASASQAQSPTGMQMRQNMNQQLRSTYPTSLSSSPARASSSMGIDPSGASAAAAVLSSRAAAFAKRSQSFIDRSTVNHLSGLPLPASSANVMPSNLSDWGSPDGKLDWGIQKDELNKLRKSASFGYRSNSSKSLCNAICSNCGVSMDMFFDLLQGIRILMLFGYAYPAYECFKTVEKNKPDIEQLRFWILVAVLTVCERIGDTFVAWVPMYSEAKLAFFIYLWYPKTMGTTYVYDCFFKPYMAKHETEIDRNLLELRTRAGDIAVVYWQRAASYGQTRIFDILQYVAAQSTPPRPQRAQPQQQGARVRRPTATPNRKPGAKTQTPSEEPPSSSSSSTSSSDHELEEAQESGPSQVPTVAAPLAGLNAQKTPLAGLNAQKTTSVQPSAEASSHSNSKETEAIQIESASPSGNENVKTPPVQETVMDEVIRDTGGRLRKTRSAANRPRESTFNNDQDNTMTKAMEVNTGLGPFISQLPSCISMNYDDDDDSSALEPFLLLPLGIWFCTTYSVI</sequence>
<keyword evidence="4 6" id="KW-0862">Zinc</keyword>
<evidence type="ECO:0000256" key="1">
    <source>
        <dbReference type="ARBA" id="ARBA00022723"/>
    </source>
</evidence>
<feature type="region of interest" description="Disordered" evidence="7">
    <location>
        <begin position="566"/>
        <end position="632"/>
    </location>
</feature>
<keyword evidence="10" id="KW-1185">Reference proteome</keyword>
<dbReference type="GO" id="GO:0006355">
    <property type="term" value="P:regulation of DNA-templated transcription"/>
    <property type="evidence" value="ECO:0007669"/>
    <property type="project" value="UniProtKB-ARBA"/>
</dbReference>
<feature type="compositionally biased region" description="Polar residues" evidence="7">
    <location>
        <begin position="679"/>
        <end position="689"/>
    </location>
</feature>
<dbReference type="SMART" id="SM00356">
    <property type="entry name" value="ZnF_C3H1"/>
    <property type="match status" value="2"/>
</dbReference>
<dbReference type="GO" id="GO:0003677">
    <property type="term" value="F:DNA binding"/>
    <property type="evidence" value="ECO:0007669"/>
    <property type="project" value="UniProtKB-KW"/>
</dbReference>
<proteinExistence type="predicted"/>
<feature type="domain" description="C3H1-type" evidence="8">
    <location>
        <begin position="43"/>
        <end position="65"/>
    </location>
</feature>
<comment type="caution">
    <text evidence="9">The sequence shown here is derived from an EMBL/GenBank/DDBJ whole genome shotgun (WGS) entry which is preliminary data.</text>
</comment>
<dbReference type="AlphaFoldDB" id="A0A4S4DJR5"/>
<keyword evidence="5" id="KW-0238">DNA-binding</keyword>
<keyword evidence="1 6" id="KW-0479">Metal-binding</keyword>
<keyword evidence="2" id="KW-0677">Repeat</keyword>
<dbReference type="InterPro" id="IPR057444">
    <property type="entry name" value="Znf-CCCH_AtC3H23-like"/>
</dbReference>
<dbReference type="Gene3D" id="3.30.1370.210">
    <property type="match status" value="1"/>
</dbReference>
<dbReference type="Pfam" id="PF00642">
    <property type="entry name" value="zf-CCCH"/>
    <property type="match status" value="1"/>
</dbReference>
<dbReference type="Pfam" id="PF03134">
    <property type="entry name" value="TB2_DP1_HVA22"/>
    <property type="match status" value="1"/>
</dbReference>
<evidence type="ECO:0000256" key="6">
    <source>
        <dbReference type="PROSITE-ProRule" id="PRU00723"/>
    </source>
</evidence>
<dbReference type="InterPro" id="IPR004345">
    <property type="entry name" value="TB2_DP1_HVA22"/>
</dbReference>
<dbReference type="PANTHER" id="PTHR14493">
    <property type="entry name" value="UNKEMPT FAMILY MEMBER"/>
    <property type="match status" value="1"/>
</dbReference>
<feature type="compositionally biased region" description="Low complexity" evidence="7">
    <location>
        <begin position="571"/>
        <end position="580"/>
    </location>
</feature>
<dbReference type="PANTHER" id="PTHR14493:SF87">
    <property type="entry name" value="ZINC FINGER CCCH DOMAIN-CONTAINING PROTEIN 66"/>
    <property type="match status" value="1"/>
</dbReference>
<dbReference type="Pfam" id="PF25512">
    <property type="entry name" value="zf-CCCH_AtC3H23"/>
    <property type="match status" value="1"/>
</dbReference>
<gene>
    <name evidence="9" type="ORF">TEA_016122</name>
</gene>
<evidence type="ECO:0000256" key="5">
    <source>
        <dbReference type="ARBA" id="ARBA00023125"/>
    </source>
</evidence>
<organism evidence="9 10">
    <name type="scientific">Camellia sinensis var. sinensis</name>
    <name type="common">China tea</name>
    <dbReference type="NCBI Taxonomy" id="542762"/>
    <lineage>
        <taxon>Eukaryota</taxon>
        <taxon>Viridiplantae</taxon>
        <taxon>Streptophyta</taxon>
        <taxon>Embryophyta</taxon>
        <taxon>Tracheophyta</taxon>
        <taxon>Spermatophyta</taxon>
        <taxon>Magnoliopsida</taxon>
        <taxon>eudicotyledons</taxon>
        <taxon>Gunneridae</taxon>
        <taxon>Pentapetalae</taxon>
        <taxon>asterids</taxon>
        <taxon>Ericales</taxon>
        <taxon>Theaceae</taxon>
        <taxon>Camellia</taxon>
    </lineage>
</organism>
<dbReference type="InterPro" id="IPR000571">
    <property type="entry name" value="Znf_CCCH"/>
</dbReference>
<dbReference type="InterPro" id="IPR045234">
    <property type="entry name" value="Unkempt-like"/>
</dbReference>
<dbReference type="PROSITE" id="PS50103">
    <property type="entry name" value="ZF_C3H1"/>
    <property type="match status" value="1"/>
</dbReference>
<evidence type="ECO:0000256" key="3">
    <source>
        <dbReference type="ARBA" id="ARBA00022771"/>
    </source>
</evidence>
<accession>A0A4S4DJR5</accession>
<feature type="compositionally biased region" description="Low complexity" evidence="7">
    <location>
        <begin position="599"/>
        <end position="614"/>
    </location>
</feature>
<name>A0A4S4DJR5_CAMSN</name>
<evidence type="ECO:0000313" key="10">
    <source>
        <dbReference type="Proteomes" id="UP000306102"/>
    </source>
</evidence>
<evidence type="ECO:0000256" key="4">
    <source>
        <dbReference type="ARBA" id="ARBA00022833"/>
    </source>
</evidence>
<feature type="zinc finger region" description="C3H1-type" evidence="6">
    <location>
        <begin position="43"/>
        <end position="65"/>
    </location>
</feature>
<reference evidence="9 10" key="1">
    <citation type="journal article" date="2018" name="Proc. Natl. Acad. Sci. U.S.A.">
        <title>Draft genome sequence of Camellia sinensis var. sinensis provides insights into the evolution of the tea genome and tea quality.</title>
        <authorList>
            <person name="Wei C."/>
            <person name="Yang H."/>
            <person name="Wang S."/>
            <person name="Zhao J."/>
            <person name="Liu C."/>
            <person name="Gao L."/>
            <person name="Xia E."/>
            <person name="Lu Y."/>
            <person name="Tai Y."/>
            <person name="She G."/>
            <person name="Sun J."/>
            <person name="Cao H."/>
            <person name="Tong W."/>
            <person name="Gao Q."/>
            <person name="Li Y."/>
            <person name="Deng W."/>
            <person name="Jiang X."/>
            <person name="Wang W."/>
            <person name="Chen Q."/>
            <person name="Zhang S."/>
            <person name="Li H."/>
            <person name="Wu J."/>
            <person name="Wang P."/>
            <person name="Li P."/>
            <person name="Shi C."/>
            <person name="Zheng F."/>
            <person name="Jian J."/>
            <person name="Huang B."/>
            <person name="Shan D."/>
            <person name="Shi M."/>
            <person name="Fang C."/>
            <person name="Yue Y."/>
            <person name="Li F."/>
            <person name="Li D."/>
            <person name="Wei S."/>
            <person name="Han B."/>
            <person name="Jiang C."/>
            <person name="Yin Y."/>
            <person name="Xia T."/>
            <person name="Zhang Z."/>
            <person name="Bennetzen J.L."/>
            <person name="Zhao S."/>
            <person name="Wan X."/>
        </authorList>
    </citation>
    <scope>NUCLEOTIDE SEQUENCE [LARGE SCALE GENOMIC DNA]</scope>
    <source>
        <strain evidence="10">cv. Shuchazao</strain>
        <tissue evidence="9">Leaf</tissue>
    </source>
</reference>
<evidence type="ECO:0000256" key="7">
    <source>
        <dbReference type="SAM" id="MobiDB-lite"/>
    </source>
</evidence>
<evidence type="ECO:0000256" key="2">
    <source>
        <dbReference type="ARBA" id="ARBA00022737"/>
    </source>
</evidence>
<dbReference type="Proteomes" id="UP000306102">
    <property type="component" value="Unassembled WGS sequence"/>
</dbReference>
<feature type="compositionally biased region" description="Polar residues" evidence="7">
    <location>
        <begin position="653"/>
        <end position="668"/>
    </location>
</feature>
<evidence type="ECO:0000259" key="8">
    <source>
        <dbReference type="PROSITE" id="PS50103"/>
    </source>
</evidence>
<protein>
    <recommendedName>
        <fullName evidence="8">C3H1-type domain-containing protein</fullName>
    </recommendedName>
</protein>
<dbReference type="FunFam" id="3.30.1370.210:FF:000009">
    <property type="entry name" value="Zinc finger CCCH domain-containing protein 66"/>
    <property type="match status" value="1"/>
</dbReference>
<feature type="region of interest" description="Disordered" evidence="7">
    <location>
        <begin position="653"/>
        <end position="692"/>
    </location>
</feature>